<protein>
    <submittedName>
        <fullName evidence="2">Uncharacterized protein</fullName>
    </submittedName>
</protein>
<proteinExistence type="predicted"/>
<name>A0A9X2VJ25_9PSEU</name>
<feature type="transmembrane region" description="Helical" evidence="1">
    <location>
        <begin position="531"/>
        <end position="550"/>
    </location>
</feature>
<organism evidence="2 3">
    <name type="scientific">Umezawaea endophytica</name>
    <dbReference type="NCBI Taxonomy" id="1654476"/>
    <lineage>
        <taxon>Bacteria</taxon>
        <taxon>Bacillati</taxon>
        <taxon>Actinomycetota</taxon>
        <taxon>Actinomycetes</taxon>
        <taxon>Pseudonocardiales</taxon>
        <taxon>Pseudonocardiaceae</taxon>
        <taxon>Umezawaea</taxon>
    </lineage>
</organism>
<comment type="caution">
    <text evidence="2">The sequence shown here is derived from an EMBL/GenBank/DDBJ whole genome shotgun (WGS) entry which is preliminary data.</text>
</comment>
<dbReference type="EMBL" id="JANYMP010000004">
    <property type="protein sequence ID" value="MCS7477476.1"/>
    <property type="molecule type" value="Genomic_DNA"/>
</dbReference>
<dbReference type="Proteomes" id="UP001141259">
    <property type="component" value="Unassembled WGS sequence"/>
</dbReference>
<evidence type="ECO:0000313" key="3">
    <source>
        <dbReference type="Proteomes" id="UP001141259"/>
    </source>
</evidence>
<evidence type="ECO:0000313" key="2">
    <source>
        <dbReference type="EMBL" id="MCS7477476.1"/>
    </source>
</evidence>
<reference evidence="2" key="1">
    <citation type="submission" date="2022-08" db="EMBL/GenBank/DDBJ databases">
        <authorList>
            <person name="Tistechok S."/>
            <person name="Samborskyy M."/>
            <person name="Roman I."/>
        </authorList>
    </citation>
    <scope>NUCLEOTIDE SEQUENCE</scope>
    <source>
        <strain evidence="2">DSM 103496</strain>
    </source>
</reference>
<evidence type="ECO:0000256" key="1">
    <source>
        <dbReference type="SAM" id="Phobius"/>
    </source>
</evidence>
<gene>
    <name evidence="2" type="ORF">NZH93_11480</name>
</gene>
<keyword evidence="1" id="KW-0812">Transmembrane</keyword>
<sequence>MGAGQEARGHLDQIVFGFVDSGAGGAMDIAWTTFPTTSSRVAVWKERLRNHVRLHSSQVGGQSYLPDHSLSYLEFGDGSAALLRRTNEGEAGRNWSHAIVGSASDLGQHAAALWDWRRWQEGSSAIPLDTLHVDALHEHHAAVAPELDRRSLRQRHYVVPVVRALLADPLARLTVLDAPEHAVAELVWLSRRITEPLLPAWTFSTYEVTDGRDVPDLPSVLFLRAAPLAGETGHRRLYLDEALAGDGAADAAERLVSTYVEYASTGRLPEYRAWVADLVGGAPDRVGRVVRALGGAEPAAARQFPAPPDEDLTMITPVVPPTFGVPLDHGRSEDDRPPTEPRPAVLWHKVPHDRLVVVMANEEDVAAGLAEMEARLGQPTPEERQAIRGQLVRNDYLTAVVEGMPDQGDEHLWNAALTIMRFGYGQKGEDLVSTLAVIALKDHLLTLRPGSLFLHAAYHLCVDNGTARQFDELVGWMLRRKFPAPDALRHADEPPLGFAVANERRHSCLKTTAARYRWEAVLMTPPVRQRGVLLALAGVLLVVGFLAGLLL</sequence>
<dbReference type="RefSeq" id="WP_259622975.1">
    <property type="nucleotide sequence ID" value="NZ_JANYMP010000004.1"/>
</dbReference>
<keyword evidence="3" id="KW-1185">Reference proteome</keyword>
<dbReference type="AlphaFoldDB" id="A0A9X2VJ25"/>
<accession>A0A9X2VJ25</accession>
<keyword evidence="1" id="KW-0472">Membrane</keyword>
<keyword evidence="1" id="KW-1133">Transmembrane helix</keyword>